<feature type="signal peptide" evidence="1">
    <location>
        <begin position="1"/>
        <end position="23"/>
    </location>
</feature>
<organism evidence="3">
    <name type="scientific">uncultured Cytophagales bacterium</name>
    <dbReference type="NCBI Taxonomy" id="158755"/>
    <lineage>
        <taxon>Bacteria</taxon>
        <taxon>Pseudomonadati</taxon>
        <taxon>Bacteroidota</taxon>
        <taxon>Sphingobacteriia</taxon>
        <taxon>Sphingobacteriales</taxon>
        <taxon>environmental samples</taxon>
    </lineage>
</organism>
<name>A0A6J4JAK1_9SPHI</name>
<reference evidence="3" key="1">
    <citation type="submission" date="2020-02" db="EMBL/GenBank/DDBJ databases">
        <authorList>
            <person name="Meier V. D."/>
        </authorList>
    </citation>
    <scope>NUCLEOTIDE SEQUENCE</scope>
    <source>
        <strain evidence="3">AVDCRST_MAG56</strain>
    </source>
</reference>
<dbReference type="InterPro" id="IPR011047">
    <property type="entry name" value="Quinoprotein_ADH-like_sf"/>
</dbReference>
<dbReference type="GO" id="GO:1902929">
    <property type="term" value="C:plasma membrane of growing cell tip"/>
    <property type="evidence" value="ECO:0007669"/>
    <property type="project" value="TreeGrafter"/>
</dbReference>
<keyword evidence="1" id="KW-0732">Signal</keyword>
<sequence length="1468" mass="153847">MKKLLLSFCCLITFLFSLVPASAQEVDTTLWVTDQPVEAMVRSGNILYIGGSFTYVGPSTGNGVVLNAATGKLTQTPSLGVVGEIRASIPDGKGGWYIGGIFTVVQGRQRTGLAHILPNGQLDPDWDAVVSGAGEPGMAAPGMVYTLALRGNTVYAGGNFTAVDGQSRNFLAALDAVTGQLTGWNPGADAIISKLTVSENTLYAAGRFTTISGQPRSRVAAFDAVSGQLTAWNPGLVGRHALTIGVAHNVVYVGGDFTAVGGQQRANLAALDPVTGRATGWNPAHNGYVSEMAFAGDVVYLAGSFNAVLGMGSSGLAAVSATTGQVTSWDAGQTFPNTLAVASNILYIGGHFTAAAGQERYSLAAFDITTGQLTDWNPVCSGPVYTLAIQNDALFVGGLFPSVNGKVRNRIAAIDVTTGQATAWNPDANNYVSSLAVSGNTVYAGGIFTSIGGQDRTSIAALDATTGRATGWNPGGSGNVKAMAVAGNLLYVGGGFDKMGGQSRSSIAALDLTTGAATAWNPDVNLSSGNSINSLAVAAKNVYVGGNFESVGGRPRNNIAALDALTGQATPWNPDANGQVFTLALSGNTVYVGGTFTSIGGQNRTTIAALDATTGRATGWNPAAGNAPGSNDYVMSLATSGNTVYAGGDFTAMGGQNRNHVAALDTASGRATGWDAGLNNFLSTLSVYDGVVYLGGYFAKVGSRPIANFAAFGKKTFNPNYIRGNIYEDSNANCVRNDGEKAMTNAVVVAQPGNYFASTDSLGNYTLAVDTGSYVVSQIIPHDRTAVIRQVCPVNAAGHAVRFPGLGSTVTGKDFANRLDLRPHLTVSVASDRRRRCFTGITTIAYCNTGTVAATQAKVYLQLPPYVVPVSANARYTLDKDKNLVFDVGTLTAGACGSIQLTDSVVCNDPNIRGLTQCTKAWITPTNTRTPSPEWDRSDIVLKARCGTNGRVRLGIYNTGTGNMTDSTAFRVYLDAQLALTRNFKLAKGDSLILQVPANGRTVRLEADQRPGHPAKQSTNVTLEACGTNAEGRVSLGFVAQLPADDEEPEVAEECLPIIDSFDPNDKAVSPTGVTERHYTPTASRLDYRVRFQNTGTDVAYKVVVVDTLSADLDVSTLQVGAVSHPYKMTVSGKGRPVLTFTFNNIMLPDSNANEPKSHGYIQFSIRPKAGLPPKTRIENLADIFFDYNEPVRTNATFNTLHDLPPVPDGAVQLDGTVVCVPTNTTVAAGTSRTVCVQDTVVLAALQPGQGKGRWQRVGGTVTVTDPEHPNAHVSGLAYGQNVFEWRVAANTCGSDSLAGRVTITRLRRPATPAIIPVGADSLTSNLAAEGYQWYLEGSPLGLHTRTIRANGPGKYTLRLTQGTDCHSEPSPAFAWAPTATEPSLAAGVRLYPNPTTGGFLVVLSPDGQLVQLTLSDAMGRPLAVRTLRPGTRGEATVAFDLSTRPKGVYLLKLQTPRGVVVRKVCKQ</sequence>
<dbReference type="InterPro" id="IPR015943">
    <property type="entry name" value="WD40/YVTN_repeat-like_dom_sf"/>
</dbReference>
<dbReference type="EMBL" id="CADCTQ010000268">
    <property type="protein sequence ID" value="CAA9272951.1"/>
    <property type="molecule type" value="Genomic_DNA"/>
</dbReference>
<dbReference type="SUPFAM" id="SSF50969">
    <property type="entry name" value="YVTN repeat-like/Quinoprotein amine dehydrogenase"/>
    <property type="match status" value="1"/>
</dbReference>
<dbReference type="PANTHER" id="PTHR31778">
    <property type="entry name" value="BUD SITE SELECTION PROTEIN RAX2"/>
    <property type="match status" value="1"/>
</dbReference>
<dbReference type="SUPFAM" id="SSF50998">
    <property type="entry name" value="Quinoprotein alcohol dehydrogenase-like"/>
    <property type="match status" value="1"/>
</dbReference>
<dbReference type="InterPro" id="IPR013431">
    <property type="entry name" value="Delta_60_rpt"/>
</dbReference>
<proteinExistence type="predicted"/>
<dbReference type="InterPro" id="IPR011044">
    <property type="entry name" value="Quino_amine_DH_bsu"/>
</dbReference>
<dbReference type="Gene3D" id="2.130.10.10">
    <property type="entry name" value="YVTN repeat-like/Quinoprotein amine dehydrogenase"/>
    <property type="match status" value="2"/>
</dbReference>
<dbReference type="InterPro" id="IPR026444">
    <property type="entry name" value="Secre_tail"/>
</dbReference>
<accession>A0A6J4JAK1</accession>
<gene>
    <name evidence="3" type="ORF">AVDCRST_MAG56-3184</name>
</gene>
<dbReference type="Pfam" id="PF24595">
    <property type="entry name" value="DUF7619"/>
    <property type="match status" value="1"/>
</dbReference>
<evidence type="ECO:0000256" key="1">
    <source>
        <dbReference type="SAM" id="SignalP"/>
    </source>
</evidence>
<dbReference type="SUPFAM" id="SSF117074">
    <property type="entry name" value="Hypothetical protein PA1324"/>
    <property type="match status" value="1"/>
</dbReference>
<evidence type="ECO:0000313" key="3">
    <source>
        <dbReference type="EMBL" id="CAA9272951.1"/>
    </source>
</evidence>
<dbReference type="PANTHER" id="PTHR31778:SF2">
    <property type="entry name" value="BUD SITE SELECTION PROTEIN RAX2"/>
    <property type="match status" value="1"/>
</dbReference>
<feature type="chain" id="PRO_5026823109" description="DUF7619 domain-containing protein" evidence="1">
    <location>
        <begin position="24"/>
        <end position="1468"/>
    </location>
</feature>
<protein>
    <recommendedName>
        <fullName evidence="2">DUF7619 domain-containing protein</fullName>
    </recommendedName>
</protein>
<feature type="domain" description="DUF7619" evidence="2">
    <location>
        <begin position="1063"/>
        <end position="1199"/>
    </location>
</feature>
<evidence type="ECO:0000259" key="2">
    <source>
        <dbReference type="Pfam" id="PF24595"/>
    </source>
</evidence>
<dbReference type="Pfam" id="PF17164">
    <property type="entry name" value="DUF5122"/>
    <property type="match status" value="1"/>
</dbReference>
<dbReference type="NCBIfam" id="TIGR04183">
    <property type="entry name" value="Por_Secre_tail"/>
    <property type="match status" value="1"/>
</dbReference>
<dbReference type="InterPro" id="IPR055353">
    <property type="entry name" value="DUF7619"/>
</dbReference>